<evidence type="ECO:0000313" key="7">
    <source>
        <dbReference type="Proteomes" id="UP000321479"/>
    </source>
</evidence>
<evidence type="ECO:0000256" key="1">
    <source>
        <dbReference type="ARBA" id="ARBA00004141"/>
    </source>
</evidence>
<feature type="transmembrane region" description="Helical" evidence="5">
    <location>
        <begin position="45"/>
        <end position="65"/>
    </location>
</feature>
<protein>
    <submittedName>
        <fullName evidence="6">DoxX family protein</fullName>
    </submittedName>
</protein>
<keyword evidence="7" id="KW-1185">Reference proteome</keyword>
<evidence type="ECO:0000256" key="5">
    <source>
        <dbReference type="SAM" id="Phobius"/>
    </source>
</evidence>
<evidence type="ECO:0000256" key="4">
    <source>
        <dbReference type="ARBA" id="ARBA00023136"/>
    </source>
</evidence>
<name>A0A5B8UYN1_9SPHI</name>
<keyword evidence="3 5" id="KW-1133">Transmembrane helix</keyword>
<dbReference type="Pfam" id="PF13564">
    <property type="entry name" value="DoxX_2"/>
    <property type="match status" value="1"/>
</dbReference>
<proteinExistence type="predicted"/>
<dbReference type="EMBL" id="CP042436">
    <property type="protein sequence ID" value="QEC64214.1"/>
    <property type="molecule type" value="Genomic_DNA"/>
</dbReference>
<gene>
    <name evidence="6" type="ORF">FRZ54_17050</name>
</gene>
<dbReference type="Proteomes" id="UP000321479">
    <property type="component" value="Chromosome"/>
</dbReference>
<dbReference type="AlphaFoldDB" id="A0A5B8UYN1"/>
<evidence type="ECO:0000313" key="6">
    <source>
        <dbReference type="EMBL" id="QEC64214.1"/>
    </source>
</evidence>
<evidence type="ECO:0000256" key="3">
    <source>
        <dbReference type="ARBA" id="ARBA00022989"/>
    </source>
</evidence>
<dbReference type="KEGG" id="mgin:FRZ54_17050"/>
<dbReference type="InterPro" id="IPR016944">
    <property type="entry name" value="UCP030066"/>
</dbReference>
<dbReference type="GO" id="GO:0016020">
    <property type="term" value="C:membrane"/>
    <property type="evidence" value="ECO:0007669"/>
    <property type="project" value="UniProtKB-SubCell"/>
</dbReference>
<evidence type="ECO:0000256" key="2">
    <source>
        <dbReference type="ARBA" id="ARBA00022692"/>
    </source>
</evidence>
<keyword evidence="4 5" id="KW-0472">Membrane</keyword>
<feature type="transmembrane region" description="Helical" evidence="5">
    <location>
        <begin position="97"/>
        <end position="115"/>
    </location>
</feature>
<accession>A0A5B8UYN1</accession>
<feature type="transmembrane region" description="Helical" evidence="5">
    <location>
        <begin position="72"/>
        <end position="91"/>
    </location>
</feature>
<comment type="subcellular location">
    <subcellularLocation>
        <location evidence="1">Membrane</location>
        <topology evidence="1">Multi-pass membrane protein</topology>
    </subcellularLocation>
</comment>
<feature type="transmembrane region" description="Helical" evidence="5">
    <location>
        <begin position="7"/>
        <end position="25"/>
    </location>
</feature>
<dbReference type="InterPro" id="IPR032808">
    <property type="entry name" value="DoxX"/>
</dbReference>
<reference evidence="6 7" key="1">
    <citation type="journal article" date="2017" name="Curr. Microbiol.">
        <title>Mucilaginibacter ginsenosidivorans sp. nov., Isolated from Soil of Ginseng Field.</title>
        <authorList>
            <person name="Kim M.M."/>
            <person name="Siddiqi M.Z."/>
            <person name="Im W.T."/>
        </authorList>
    </citation>
    <scope>NUCLEOTIDE SEQUENCE [LARGE SCALE GENOMIC DNA]</scope>
    <source>
        <strain evidence="6 7">Gsoil 3017</strain>
    </source>
</reference>
<organism evidence="6 7">
    <name type="scientific">Mucilaginibacter ginsenosidivorans</name>
    <dbReference type="NCBI Taxonomy" id="398053"/>
    <lineage>
        <taxon>Bacteria</taxon>
        <taxon>Pseudomonadati</taxon>
        <taxon>Bacteroidota</taxon>
        <taxon>Sphingobacteriia</taxon>
        <taxon>Sphingobacteriales</taxon>
        <taxon>Sphingobacteriaceae</taxon>
        <taxon>Mucilaginibacter</taxon>
    </lineage>
</organism>
<sequence>MKSTKIIYWAFTVLLSAFIVSGAILDILKGPDVVSFFKHLGYPEYFPRFIGLLKLLGIAAILTPGIPKIKEWAYAGLTFDVAGALSSHLLNGDPPTIWMPAFIGLVLVTGSYLFYRKKLKLSLKITE</sequence>
<dbReference type="PIRSF" id="PIRSF030066">
    <property type="entry name" value="UCP030066"/>
    <property type="match status" value="1"/>
</dbReference>
<keyword evidence="2 5" id="KW-0812">Transmembrane</keyword>
<dbReference type="OrthoDB" id="7960583at2"/>
<dbReference type="RefSeq" id="WP_147032819.1">
    <property type="nucleotide sequence ID" value="NZ_CP042436.1"/>
</dbReference>